<dbReference type="AlphaFoldDB" id="A0A1B1TD40"/>
<comment type="pathway">
    <text evidence="3">Quinol/quinone metabolism; menaquinone biosynthesis.</text>
</comment>
<sequence>MVDDGLEYRIGHSPDPDDAFMFYALTKGNLETDNRKYGHVLLDIETLNKHAQNGEYEVSAVSIHSYPLISDKYHLMNCGASMGEGYGPMLISKEMMPIEEAKKRKIAIPGLGTSAYLALRLAWGEVDVEVVPFDEIMPRVLSGEFEVGLIIHEGQVTWKDEGVHLVQDLGIWWNKKTGLPLPLGGNIVRKDLGIEECEKITEDVKNSIIWSIENPESSLEFAKKWGRGIDDETNKKFVQMYVNKRTIDYGIEGREAIREFLRQGIEMGLVRGDFDVKKITFVGSGE</sequence>
<keyword evidence="1 3" id="KW-0474">Menaquinone biosynthesis</keyword>
<comment type="function">
    <text evidence="3">Catalyzes the conversion of cyclic dehypoxanthine futalosine (cyclic DHFL) into 1,4-dihydroxy-6-naphthoate, a step in the biosynthesis of menaquinone (MK, vitamin K2).</text>
</comment>
<reference evidence="4" key="1">
    <citation type="journal article" date="2015" name="ISME J.">
        <title>A new class of marine Euryarchaeota group II from the Mediterranean deep chlorophyll maximum.</title>
        <authorList>
            <person name="Martin-Cuadrado A.B."/>
            <person name="Garcia-Heredia I."/>
            <person name="Molto A.G."/>
            <person name="Lopez-Ubeda R."/>
            <person name="Kimes N."/>
            <person name="Lopez-Garcia P."/>
            <person name="Moreira D."/>
            <person name="Rodriguez-Valera F."/>
        </authorList>
    </citation>
    <scope>NUCLEOTIDE SEQUENCE</scope>
</reference>
<dbReference type="CDD" id="cd13636">
    <property type="entry name" value="PBP2_Af1704"/>
    <property type="match status" value="1"/>
</dbReference>
<evidence type="ECO:0000256" key="1">
    <source>
        <dbReference type="ARBA" id="ARBA00022428"/>
    </source>
</evidence>
<dbReference type="InterPro" id="IPR030869">
    <property type="entry name" value="MqnD"/>
</dbReference>
<gene>
    <name evidence="3" type="primary">mqnD</name>
</gene>
<keyword evidence="2 3" id="KW-0456">Lyase</keyword>
<dbReference type="Pfam" id="PF02621">
    <property type="entry name" value="VitK2_biosynth"/>
    <property type="match status" value="1"/>
</dbReference>
<dbReference type="HAMAP" id="MF_00996">
    <property type="entry name" value="MqnD"/>
    <property type="match status" value="1"/>
</dbReference>
<dbReference type="GO" id="GO:0016830">
    <property type="term" value="F:carbon-carbon lyase activity"/>
    <property type="evidence" value="ECO:0007669"/>
    <property type="project" value="UniProtKB-UniRule"/>
</dbReference>
<dbReference type="PANTHER" id="PTHR37167:SF1">
    <property type="entry name" value="1,4-DIHYDROXY-6-NAPHTOATE SYNTHASE"/>
    <property type="match status" value="1"/>
</dbReference>
<dbReference type="Gene3D" id="3.40.190.10">
    <property type="entry name" value="Periplasmic binding protein-like II"/>
    <property type="match status" value="2"/>
</dbReference>
<accession>A0A1B1TD40</accession>
<dbReference type="SUPFAM" id="SSF53850">
    <property type="entry name" value="Periplasmic binding protein-like II"/>
    <property type="match status" value="1"/>
</dbReference>
<dbReference type="EC" id="4.1.99.29" evidence="3"/>
<comment type="similarity">
    <text evidence="3">Belongs to the MqnA/MqnD family. MqnD subfamily.</text>
</comment>
<organism evidence="4">
    <name type="scientific">uncultured Poseidoniia archaeon</name>
    <dbReference type="NCBI Taxonomy" id="1697135"/>
    <lineage>
        <taxon>Archaea</taxon>
        <taxon>Methanobacteriati</taxon>
        <taxon>Thermoplasmatota</taxon>
        <taxon>Candidatus Poseidoniia</taxon>
        <taxon>environmental samples</taxon>
    </lineage>
</organism>
<proteinExistence type="inferred from homology"/>
<protein>
    <recommendedName>
        <fullName evidence="3">1,4-dihydroxy-6-naphtoate synthase</fullName>
        <ecNumber evidence="3">4.1.99.29</ecNumber>
    </recommendedName>
    <alternativeName>
        <fullName evidence="3">Menaquinone biosynthetic enzyme MqnD</fullName>
    </alternativeName>
</protein>
<dbReference type="PANTHER" id="PTHR37167">
    <property type="entry name" value="1,4-DIHYDROXY-6-NAPHTOATE SYNTHASE"/>
    <property type="match status" value="1"/>
</dbReference>
<dbReference type="InterPro" id="IPR003773">
    <property type="entry name" value="Menaquinone_biosynth"/>
</dbReference>
<evidence type="ECO:0000256" key="3">
    <source>
        <dbReference type="HAMAP-Rule" id="MF_00996"/>
    </source>
</evidence>
<dbReference type="EMBL" id="KP211877">
    <property type="protein sequence ID" value="ANV80192.1"/>
    <property type="molecule type" value="Genomic_DNA"/>
</dbReference>
<evidence type="ECO:0000313" key="4">
    <source>
        <dbReference type="EMBL" id="ANV80192.1"/>
    </source>
</evidence>
<evidence type="ECO:0000256" key="2">
    <source>
        <dbReference type="ARBA" id="ARBA00023239"/>
    </source>
</evidence>
<dbReference type="GO" id="GO:0009234">
    <property type="term" value="P:menaquinone biosynthetic process"/>
    <property type="evidence" value="ECO:0007669"/>
    <property type="project" value="UniProtKB-UniRule"/>
</dbReference>
<dbReference type="UniPathway" id="UPA00079"/>
<comment type="caution">
    <text evidence="3">Lacks conserved residue(s) required for the propagation of feature annotation.</text>
</comment>
<feature type="binding site" evidence="3">
    <location>
        <begin position="114"/>
        <end position="115"/>
    </location>
    <ligand>
        <name>substrate</name>
    </ligand>
</feature>
<name>A0A1B1TD40_9ARCH</name>
<reference evidence="4" key="2">
    <citation type="submission" date="2016-12" db="EMBL/GenBank/DDBJ databases">
        <authorList>
            <person name="Song W.-J."/>
            <person name="Kurnit D.M."/>
        </authorList>
    </citation>
    <scope>NUCLEOTIDE SEQUENCE</scope>
</reference>
<feature type="active site" description="Proton acceptor" evidence="3">
    <location>
        <position position="152"/>
    </location>
</feature>
<comment type="catalytic activity">
    <reaction evidence="3">
        <text>cyclic dehypoxanthinylfutalosinate = 1,4-dihydroxy-6-naphthoate + dihydroxyacetone</text>
        <dbReference type="Rhea" id="RHEA:33087"/>
        <dbReference type="ChEBI" id="CHEBI:16016"/>
        <dbReference type="ChEBI" id="CHEBI:64254"/>
        <dbReference type="ChEBI" id="CHEBI:64270"/>
        <dbReference type="EC" id="4.1.99.29"/>
    </reaction>
</comment>